<keyword evidence="4 7" id="KW-0665">Pyrimidine biosynthesis</keyword>
<dbReference type="HAMAP" id="MF_00001">
    <property type="entry name" value="Asp_carb_tr"/>
    <property type="match status" value="1"/>
</dbReference>
<dbReference type="NCBIfam" id="TIGR00670">
    <property type="entry name" value="asp_carb_tr"/>
    <property type="match status" value="1"/>
</dbReference>
<evidence type="ECO:0000256" key="5">
    <source>
        <dbReference type="ARBA" id="ARBA00043884"/>
    </source>
</evidence>
<dbReference type="GO" id="GO:0006207">
    <property type="term" value="P:'de novo' pyrimidine nucleobase biosynthetic process"/>
    <property type="evidence" value="ECO:0007669"/>
    <property type="project" value="InterPro"/>
</dbReference>
<feature type="binding site" evidence="7">
    <location>
        <position position="168"/>
    </location>
    <ligand>
        <name>L-aspartate</name>
        <dbReference type="ChEBI" id="CHEBI:29991"/>
    </ligand>
</feature>
<dbReference type="SUPFAM" id="SSF53671">
    <property type="entry name" value="Aspartate/ornithine carbamoyltransferase"/>
    <property type="match status" value="1"/>
</dbReference>
<dbReference type="FunFam" id="3.40.50.1370:FF:000001">
    <property type="entry name" value="Aspartate carbamoyltransferase"/>
    <property type="match status" value="1"/>
</dbReference>
<evidence type="ECO:0000256" key="1">
    <source>
        <dbReference type="ARBA" id="ARBA00004852"/>
    </source>
</evidence>
<sequence length="306" mass="34216">MAQRTRSDWQGKDIISIRDFSRDQIEDILSHAQQIRPDPALLQGRVMASLFFEPSTRTQLSFSTAMQRLGGRVIGFAGTESTSVVKGESLQDTVRTVERYADVIVMRHPLEGSARFVADTVAIPVINAGDGANQHPTQTLTDLFTIQKFQGRLDNLKIGLVGDLKYGRTVHSLATALTRFRQIELRLISPPNLRMPPAILHELDGVIPYSETEELDVRGLDVVYVTRIQKERFPDIEEYEKVKGAYVITPKVCELLKPSAILLHPLPRVDEIALEVDSLPHAKYFDQVQNGVPVRMALLKLVLLGA</sequence>
<dbReference type="EMBL" id="AP011731">
    <property type="protein sequence ID" value="BAL55846.1"/>
    <property type="molecule type" value="Genomic_DNA"/>
</dbReference>
<proteinExistence type="inferred from homology"/>
<protein>
    <recommendedName>
        <fullName evidence="7">Aspartate carbamoyltransferase</fullName>
        <ecNumber evidence="7">2.1.3.2</ecNumber>
    </recommendedName>
    <alternativeName>
        <fullName evidence="7">Aspartate transcarbamylase</fullName>
        <shortName evidence="7">ATCase</shortName>
    </alternativeName>
</protein>
<dbReference type="FunFam" id="3.40.50.1370:FF:000002">
    <property type="entry name" value="Aspartate carbamoyltransferase 2"/>
    <property type="match status" value="1"/>
</dbReference>
<comment type="catalytic activity">
    <reaction evidence="6 7">
        <text>carbamoyl phosphate + L-aspartate = N-carbamoyl-L-aspartate + phosphate + H(+)</text>
        <dbReference type="Rhea" id="RHEA:20013"/>
        <dbReference type="ChEBI" id="CHEBI:15378"/>
        <dbReference type="ChEBI" id="CHEBI:29991"/>
        <dbReference type="ChEBI" id="CHEBI:32814"/>
        <dbReference type="ChEBI" id="CHEBI:43474"/>
        <dbReference type="ChEBI" id="CHEBI:58228"/>
        <dbReference type="EC" id="2.1.3.2"/>
    </reaction>
</comment>
<evidence type="ECO:0000256" key="6">
    <source>
        <dbReference type="ARBA" id="ARBA00048859"/>
    </source>
</evidence>
<evidence type="ECO:0000256" key="2">
    <source>
        <dbReference type="ARBA" id="ARBA00008896"/>
    </source>
</evidence>
<evidence type="ECO:0000259" key="8">
    <source>
        <dbReference type="Pfam" id="PF00185"/>
    </source>
</evidence>
<dbReference type="Gene3D" id="3.40.50.1370">
    <property type="entry name" value="Aspartate/ornithine carbamoyltransferase"/>
    <property type="match status" value="2"/>
</dbReference>
<evidence type="ECO:0000313" key="10">
    <source>
        <dbReference type="EMBL" id="BAL55846.1"/>
    </source>
</evidence>
<evidence type="ECO:0000256" key="3">
    <source>
        <dbReference type="ARBA" id="ARBA00022679"/>
    </source>
</evidence>
<dbReference type="Pfam" id="PF00185">
    <property type="entry name" value="OTCace"/>
    <property type="match status" value="1"/>
</dbReference>
<dbReference type="PROSITE" id="PS00097">
    <property type="entry name" value="CARBAMOYLTRANSFERASE"/>
    <property type="match status" value="1"/>
</dbReference>
<dbReference type="GO" id="GO:0004070">
    <property type="term" value="F:aspartate carbamoyltransferase activity"/>
    <property type="evidence" value="ECO:0007669"/>
    <property type="project" value="UniProtKB-UniRule"/>
</dbReference>
<feature type="binding site" evidence="7">
    <location>
        <position position="58"/>
    </location>
    <ligand>
        <name>carbamoyl phosphate</name>
        <dbReference type="ChEBI" id="CHEBI:58228"/>
    </ligand>
</feature>
<comment type="subunit">
    <text evidence="7">Heterododecamer (2C3:3R2) of six catalytic PyrB chains organized as two trimers (C3), and six regulatory PyrI chains organized as three dimers (R2).</text>
</comment>
<dbReference type="EC" id="2.1.3.2" evidence="7"/>
<dbReference type="PANTHER" id="PTHR45753:SF6">
    <property type="entry name" value="ASPARTATE CARBAMOYLTRANSFERASE"/>
    <property type="match status" value="1"/>
</dbReference>
<dbReference type="PRINTS" id="PR00100">
    <property type="entry name" value="AOTCASE"/>
</dbReference>
<feature type="binding site" evidence="7">
    <location>
        <position position="266"/>
    </location>
    <ligand>
        <name>carbamoyl phosphate</name>
        <dbReference type="ChEBI" id="CHEBI:58228"/>
    </ligand>
</feature>
<feature type="binding site" evidence="7">
    <location>
        <position position="138"/>
    </location>
    <ligand>
        <name>carbamoyl phosphate</name>
        <dbReference type="ChEBI" id="CHEBI:58228"/>
    </ligand>
</feature>
<organism evidence="10">
    <name type="scientific">uncultured Acetothermia bacterium</name>
    <dbReference type="NCBI Taxonomy" id="236499"/>
    <lineage>
        <taxon>Bacteria</taxon>
        <taxon>Candidatus Bipolaricaulota</taxon>
        <taxon>environmental samples</taxon>
    </lineage>
</organism>
<feature type="binding site" evidence="7">
    <location>
        <position position="57"/>
    </location>
    <ligand>
        <name>carbamoyl phosphate</name>
        <dbReference type="ChEBI" id="CHEBI:58228"/>
    </ligand>
</feature>
<keyword evidence="3 7" id="KW-0808">Transferase</keyword>
<feature type="binding site" evidence="7">
    <location>
        <position position="86"/>
    </location>
    <ligand>
        <name>L-aspartate</name>
        <dbReference type="ChEBI" id="CHEBI:29991"/>
    </ligand>
</feature>
<dbReference type="GO" id="GO:0006520">
    <property type="term" value="P:amino acid metabolic process"/>
    <property type="evidence" value="ECO:0007669"/>
    <property type="project" value="InterPro"/>
</dbReference>
<feature type="binding site" evidence="7">
    <location>
        <position position="135"/>
    </location>
    <ligand>
        <name>carbamoyl phosphate</name>
        <dbReference type="ChEBI" id="CHEBI:58228"/>
    </ligand>
</feature>
<evidence type="ECO:0000256" key="7">
    <source>
        <dbReference type="HAMAP-Rule" id="MF_00001"/>
    </source>
</evidence>
<gene>
    <name evidence="7" type="primary">pyrB</name>
    <name evidence="10" type="ORF">HGMM_F32F05C04</name>
</gene>
<dbReference type="NCBIfam" id="NF002032">
    <property type="entry name" value="PRK00856.1"/>
    <property type="match status" value="1"/>
</dbReference>
<feature type="domain" description="Aspartate/ornithine carbamoyltransferase Asp/Orn-binding" evidence="8">
    <location>
        <begin position="155"/>
        <end position="301"/>
    </location>
</feature>
<dbReference type="PANTHER" id="PTHR45753">
    <property type="entry name" value="ORNITHINE CARBAMOYLTRANSFERASE, MITOCHONDRIAL"/>
    <property type="match status" value="1"/>
</dbReference>
<evidence type="ECO:0000256" key="4">
    <source>
        <dbReference type="ARBA" id="ARBA00022975"/>
    </source>
</evidence>
<dbReference type="InterPro" id="IPR036901">
    <property type="entry name" value="Asp/Orn_carbamoylTrfase_sf"/>
</dbReference>
<evidence type="ECO:0000259" key="9">
    <source>
        <dbReference type="Pfam" id="PF02729"/>
    </source>
</evidence>
<feature type="binding site" evidence="7">
    <location>
        <position position="267"/>
    </location>
    <ligand>
        <name>carbamoyl phosphate</name>
        <dbReference type="ChEBI" id="CHEBI:58228"/>
    </ligand>
</feature>
<comment type="pathway">
    <text evidence="1 7">Pyrimidine metabolism; UMP biosynthesis via de novo pathway; (S)-dihydroorotate from bicarbonate: step 2/3.</text>
</comment>
<dbReference type="AlphaFoldDB" id="H5SI60"/>
<feature type="binding site" evidence="7">
    <location>
        <position position="227"/>
    </location>
    <ligand>
        <name>L-aspartate</name>
        <dbReference type="ChEBI" id="CHEBI:29991"/>
    </ligand>
</feature>
<dbReference type="Pfam" id="PF02729">
    <property type="entry name" value="OTCace_N"/>
    <property type="match status" value="1"/>
</dbReference>
<comment type="function">
    <text evidence="5 7">Catalyzes the condensation of carbamoyl phosphate and aspartate to form carbamoyl aspartate and inorganic phosphate, the committed step in the de novo pyrimidine nucleotide biosynthesis pathway.</text>
</comment>
<dbReference type="GO" id="GO:0016597">
    <property type="term" value="F:amino acid binding"/>
    <property type="evidence" value="ECO:0007669"/>
    <property type="project" value="InterPro"/>
</dbReference>
<dbReference type="InterPro" id="IPR006131">
    <property type="entry name" value="Asp_carbamoyltransf_Asp/Orn-bd"/>
</dbReference>
<name>H5SI60_9BACT</name>
<feature type="binding site" evidence="7">
    <location>
        <position position="107"/>
    </location>
    <ligand>
        <name>carbamoyl phosphate</name>
        <dbReference type="ChEBI" id="CHEBI:58228"/>
    </ligand>
</feature>
<dbReference type="InterPro" id="IPR002082">
    <property type="entry name" value="Asp_carbamoyltransf"/>
</dbReference>
<accession>H5SI60</accession>
<reference evidence="10" key="1">
    <citation type="journal article" date="2005" name="Environ. Microbiol.">
        <title>Genetic and functional properties of uncultivated thermophilic crenarchaeotes from a subsurface gold mine as revealed by analysis of genome fragments.</title>
        <authorList>
            <person name="Nunoura T."/>
            <person name="Hirayama H."/>
            <person name="Takami H."/>
            <person name="Oida H."/>
            <person name="Nishi S."/>
            <person name="Shimamura S."/>
            <person name="Suzuki Y."/>
            <person name="Inagaki F."/>
            <person name="Takai K."/>
            <person name="Nealson K.H."/>
            <person name="Horikoshi K."/>
        </authorList>
    </citation>
    <scope>NUCLEOTIDE SEQUENCE</scope>
</reference>
<dbReference type="InterPro" id="IPR006132">
    <property type="entry name" value="Asp/Orn_carbamoyltranf_P-bd"/>
</dbReference>
<reference evidence="10" key="2">
    <citation type="journal article" date="2012" name="PLoS ONE">
        <title>A Deeply Branching Thermophilic Bacterium with an Ancient Acetyl-CoA Pathway Dominates a Subsurface Ecosystem.</title>
        <authorList>
            <person name="Takami H."/>
            <person name="Noguchi H."/>
            <person name="Takaki Y."/>
            <person name="Uchiyama I."/>
            <person name="Toyoda A."/>
            <person name="Nishi S."/>
            <person name="Chee G.-J."/>
            <person name="Arai W."/>
            <person name="Nunoura T."/>
            <person name="Itoh T."/>
            <person name="Hattori M."/>
            <person name="Takai K."/>
        </authorList>
    </citation>
    <scope>NUCLEOTIDE SEQUENCE</scope>
</reference>
<feature type="domain" description="Aspartate/ornithine carbamoyltransferase carbamoyl-P binding" evidence="9">
    <location>
        <begin position="12"/>
        <end position="147"/>
    </location>
</feature>
<comment type="similarity">
    <text evidence="2 7">Belongs to the aspartate/ornithine carbamoyltransferase superfamily. ATCase family.</text>
</comment>
<dbReference type="InterPro" id="IPR006130">
    <property type="entry name" value="Asp/Orn_carbamoylTrfase"/>
</dbReference>
<dbReference type="PRINTS" id="PR00101">
    <property type="entry name" value="ATCASE"/>
</dbReference>
<dbReference type="GO" id="GO:0044205">
    <property type="term" value="P:'de novo' UMP biosynthetic process"/>
    <property type="evidence" value="ECO:0007669"/>
    <property type="project" value="UniProtKB-UniRule"/>
</dbReference>
<dbReference type="UniPathway" id="UPA00070">
    <property type="reaction ID" value="UER00116"/>
</dbReference>